<evidence type="ECO:0000256" key="14">
    <source>
        <dbReference type="SAM" id="MobiDB-lite"/>
    </source>
</evidence>
<dbReference type="InterPro" id="IPR012309">
    <property type="entry name" value="DNA_ligase_ATP-dep_C"/>
</dbReference>
<dbReference type="GO" id="GO:0016874">
    <property type="term" value="F:ligase activity"/>
    <property type="evidence" value="ECO:0007669"/>
    <property type="project" value="UniProtKB-KW"/>
</dbReference>
<dbReference type="InterPro" id="IPR036599">
    <property type="entry name" value="DNA_ligase_N_sf"/>
</dbReference>
<keyword evidence="5 12" id="KW-0547">Nucleotide-binding</keyword>
<dbReference type="PANTHER" id="PTHR45674">
    <property type="entry name" value="DNA LIGASE 1/3 FAMILY MEMBER"/>
    <property type="match status" value="1"/>
</dbReference>
<keyword evidence="17" id="KW-1185">Reference proteome</keyword>
<proteinExistence type="inferred from homology"/>
<feature type="region of interest" description="Disordered" evidence="14">
    <location>
        <begin position="551"/>
        <end position="600"/>
    </location>
</feature>
<keyword evidence="3" id="KW-0132">Cell division</keyword>
<evidence type="ECO:0000256" key="2">
    <source>
        <dbReference type="ARBA" id="ARBA00022598"/>
    </source>
</evidence>
<keyword evidence="7 12" id="KW-0067">ATP-binding</keyword>
<name>A0ABU6SP21_9FABA</name>
<dbReference type="Pfam" id="PF01068">
    <property type="entry name" value="DNA_ligase_A_M"/>
    <property type="match status" value="1"/>
</dbReference>
<dbReference type="Pfam" id="PF04679">
    <property type="entry name" value="DNA_ligase_A_C"/>
    <property type="match status" value="1"/>
</dbReference>
<dbReference type="SUPFAM" id="SSF117018">
    <property type="entry name" value="ATP-dependent DNA ligase DNA-binding domain"/>
    <property type="match status" value="1"/>
</dbReference>
<keyword evidence="8 12" id="KW-0233">DNA recombination</keyword>
<dbReference type="Gene3D" id="3.30.1490.70">
    <property type="match status" value="1"/>
</dbReference>
<evidence type="ECO:0000256" key="6">
    <source>
        <dbReference type="ARBA" id="ARBA00022763"/>
    </source>
</evidence>
<keyword evidence="4" id="KW-0235">DNA replication</keyword>
<dbReference type="PROSITE" id="PS00697">
    <property type="entry name" value="DNA_LIGASE_A1"/>
    <property type="match status" value="1"/>
</dbReference>
<dbReference type="InterPro" id="IPR012308">
    <property type="entry name" value="DNA_ligase_ATP-dep_N"/>
</dbReference>
<dbReference type="Proteomes" id="UP001341840">
    <property type="component" value="Unassembled WGS sequence"/>
</dbReference>
<dbReference type="InterPro" id="IPR012310">
    <property type="entry name" value="DNA_ligase_ATP-dep_cent"/>
</dbReference>
<dbReference type="EMBL" id="JASCZI010061168">
    <property type="protein sequence ID" value="MED6137879.1"/>
    <property type="molecule type" value="Genomic_DNA"/>
</dbReference>
<dbReference type="InterPro" id="IPR000977">
    <property type="entry name" value="DNA_ligase_ATP-dep"/>
</dbReference>
<dbReference type="NCBIfam" id="TIGR00574">
    <property type="entry name" value="dnl1"/>
    <property type="match status" value="1"/>
</dbReference>
<gene>
    <name evidence="16" type="primary">LIG1_4</name>
    <name evidence="16" type="ORF">PIB30_069133</name>
</gene>
<dbReference type="SUPFAM" id="SSF56091">
    <property type="entry name" value="DNA ligase/mRNA capping enzyme, catalytic domain"/>
    <property type="match status" value="1"/>
</dbReference>
<dbReference type="InterPro" id="IPR016059">
    <property type="entry name" value="DNA_ligase_ATP-dep_CS"/>
</dbReference>
<comment type="catalytic activity">
    <reaction evidence="11 12">
        <text>ATP + (deoxyribonucleotide)n-3'-hydroxyl + 5'-phospho-(deoxyribonucleotide)m = (deoxyribonucleotide)n+m + AMP + diphosphate.</text>
        <dbReference type="EC" id="6.5.1.1"/>
    </reaction>
</comment>
<evidence type="ECO:0000259" key="15">
    <source>
        <dbReference type="PROSITE" id="PS50160"/>
    </source>
</evidence>
<dbReference type="PROSITE" id="PS00333">
    <property type="entry name" value="DNA_LIGASE_A2"/>
    <property type="match status" value="1"/>
</dbReference>
<dbReference type="InterPro" id="IPR050191">
    <property type="entry name" value="ATP-dep_DNA_ligase"/>
</dbReference>
<dbReference type="InterPro" id="IPR012340">
    <property type="entry name" value="NA-bd_OB-fold"/>
</dbReference>
<evidence type="ECO:0000256" key="8">
    <source>
        <dbReference type="ARBA" id="ARBA00023172"/>
    </source>
</evidence>
<organism evidence="16 17">
    <name type="scientific">Stylosanthes scabra</name>
    <dbReference type="NCBI Taxonomy" id="79078"/>
    <lineage>
        <taxon>Eukaryota</taxon>
        <taxon>Viridiplantae</taxon>
        <taxon>Streptophyta</taxon>
        <taxon>Embryophyta</taxon>
        <taxon>Tracheophyta</taxon>
        <taxon>Spermatophyta</taxon>
        <taxon>Magnoliopsida</taxon>
        <taxon>eudicotyledons</taxon>
        <taxon>Gunneridae</taxon>
        <taxon>Pentapetalae</taxon>
        <taxon>rosids</taxon>
        <taxon>fabids</taxon>
        <taxon>Fabales</taxon>
        <taxon>Fabaceae</taxon>
        <taxon>Papilionoideae</taxon>
        <taxon>50 kb inversion clade</taxon>
        <taxon>dalbergioids sensu lato</taxon>
        <taxon>Dalbergieae</taxon>
        <taxon>Pterocarpus clade</taxon>
        <taxon>Stylosanthes</taxon>
    </lineage>
</organism>
<evidence type="ECO:0000313" key="16">
    <source>
        <dbReference type="EMBL" id="MED6137879.1"/>
    </source>
</evidence>
<reference evidence="16 17" key="1">
    <citation type="journal article" date="2023" name="Plants (Basel)">
        <title>Bridging the Gap: Combining Genomics and Transcriptomics Approaches to Understand Stylosanthes scabra, an Orphan Legume from the Brazilian Caatinga.</title>
        <authorList>
            <person name="Ferreira-Neto J.R.C."/>
            <person name="da Silva M.D."/>
            <person name="Binneck E."/>
            <person name="de Melo N.F."/>
            <person name="da Silva R.H."/>
            <person name="de Melo A.L.T.M."/>
            <person name="Pandolfi V."/>
            <person name="Bustamante F.O."/>
            <person name="Brasileiro-Vidal A.C."/>
            <person name="Benko-Iseppon A.M."/>
        </authorList>
    </citation>
    <scope>NUCLEOTIDE SEQUENCE [LARGE SCALE GENOMIC DNA]</scope>
    <source>
        <tissue evidence="16">Leaves</tissue>
    </source>
</reference>
<dbReference type="CDD" id="cd07900">
    <property type="entry name" value="Adenylation_DNA_ligase_I_Euk"/>
    <property type="match status" value="1"/>
</dbReference>
<evidence type="ECO:0000256" key="9">
    <source>
        <dbReference type="ARBA" id="ARBA00023204"/>
    </source>
</evidence>
<evidence type="ECO:0000256" key="5">
    <source>
        <dbReference type="ARBA" id="ARBA00022741"/>
    </source>
</evidence>
<keyword evidence="2 12" id="KW-0436">Ligase</keyword>
<comment type="similarity">
    <text evidence="1 13">Belongs to the ATP-dependent DNA ligase family.</text>
</comment>
<dbReference type="PROSITE" id="PS50160">
    <property type="entry name" value="DNA_LIGASE_A3"/>
    <property type="match status" value="1"/>
</dbReference>
<keyword evidence="6 12" id="KW-0227">DNA damage</keyword>
<evidence type="ECO:0000256" key="4">
    <source>
        <dbReference type="ARBA" id="ARBA00022705"/>
    </source>
</evidence>
<dbReference type="PANTHER" id="PTHR45674:SF4">
    <property type="entry name" value="DNA LIGASE 1"/>
    <property type="match status" value="1"/>
</dbReference>
<keyword evidence="10" id="KW-0131">Cell cycle</keyword>
<dbReference type="SUPFAM" id="SSF50249">
    <property type="entry name" value="Nucleic acid-binding proteins"/>
    <property type="match status" value="1"/>
</dbReference>
<comment type="caution">
    <text evidence="16">The sequence shown here is derived from an EMBL/GenBank/DDBJ whole genome shotgun (WGS) entry which is preliminary data.</text>
</comment>
<evidence type="ECO:0000256" key="1">
    <source>
        <dbReference type="ARBA" id="ARBA00007572"/>
    </source>
</evidence>
<evidence type="ECO:0000256" key="12">
    <source>
        <dbReference type="RuleBase" id="RU000617"/>
    </source>
</evidence>
<keyword evidence="9 12" id="KW-0234">DNA repair</keyword>
<evidence type="ECO:0000256" key="7">
    <source>
        <dbReference type="ARBA" id="ARBA00022840"/>
    </source>
</evidence>
<evidence type="ECO:0000256" key="3">
    <source>
        <dbReference type="ARBA" id="ARBA00022618"/>
    </source>
</evidence>
<dbReference type="Gene3D" id="2.40.50.140">
    <property type="entry name" value="Nucleic acid-binding proteins"/>
    <property type="match status" value="1"/>
</dbReference>
<feature type="compositionally biased region" description="Polar residues" evidence="14">
    <location>
        <begin position="571"/>
        <end position="589"/>
    </location>
</feature>
<dbReference type="Gene3D" id="1.10.3260.10">
    <property type="entry name" value="DNA ligase, ATP-dependent, N-terminal domain"/>
    <property type="match status" value="1"/>
</dbReference>
<evidence type="ECO:0000256" key="11">
    <source>
        <dbReference type="ARBA" id="ARBA00034003"/>
    </source>
</evidence>
<dbReference type="CDD" id="cd07969">
    <property type="entry name" value="OBF_DNA_ligase_I"/>
    <property type="match status" value="1"/>
</dbReference>
<dbReference type="Gene3D" id="3.30.470.30">
    <property type="entry name" value="DNA ligase/mRNA capping enzyme"/>
    <property type="match status" value="1"/>
</dbReference>
<evidence type="ECO:0000256" key="13">
    <source>
        <dbReference type="RuleBase" id="RU004196"/>
    </source>
</evidence>
<dbReference type="Pfam" id="PF04675">
    <property type="entry name" value="DNA_ligase_A_N"/>
    <property type="match status" value="1"/>
</dbReference>
<sequence>MSQELKAKPQNFKPSSVASWENGTPVPFSLLASALDMIDKESGRMARTDIACNLMQTVIYSTPEDLLPLMYLLGKKVAPAHEGVELGIGEPSIILALAEATGRTKPTIKKLDKKLGDLGLVAKKCRPLQPIFGRKPEPLTIRKVFNTFRDIAKESGKASQEKKENHIKGLVVAGNDCERQYLIRLLQGKLRIGMGDQTLLAALAQAAVYTEEHSKPPADIKSPVEEAVKIVKQAYSVVPVYDKIVSALLTHGVWKLPSTYNFTPVKDVEFTCEYKYDGERAQIHYMENGSVEIYSRNAERNTGKYPDVVAAISRVKKSTVSSFVLDCEIVGYDREKQTIRSFQDLSGRPRKNVSMDNIKVDVCIFAFDILYLNGRALLQDNLKIRREHLYASFEEETGVFQYETAITSNDIEEIQEFLDQAVASSCEGLIIKTLDEDSTYEPSNRSQNWLKLKKDYLNNIGDSLDLVPIAAFHGRGKRTGDHKGQCIVPGPKSYYRYGETMKPDVWFEASEVWEVKAADLTISPVHRAAVGIVDSDKGISLRFPRLVRVRPDKKPEEASSSEQVAEMYNAQFLTQTQTNKQDGSDSPKTQDGGEDEDVDE</sequence>
<evidence type="ECO:0000313" key="17">
    <source>
        <dbReference type="Proteomes" id="UP001341840"/>
    </source>
</evidence>
<protein>
    <recommendedName>
        <fullName evidence="12">DNA ligase</fullName>
        <ecNumber evidence="12">6.5.1.1</ecNumber>
    </recommendedName>
</protein>
<feature type="domain" description="ATP-dependent DNA ligase family profile" evidence="15">
    <location>
        <begin position="355"/>
        <end position="480"/>
    </location>
</feature>
<accession>A0ABU6SP21</accession>
<evidence type="ECO:0000256" key="10">
    <source>
        <dbReference type="ARBA" id="ARBA00023306"/>
    </source>
</evidence>
<dbReference type="EC" id="6.5.1.1" evidence="12"/>